<feature type="compositionally biased region" description="Basic and acidic residues" evidence="1">
    <location>
        <begin position="582"/>
        <end position="593"/>
    </location>
</feature>
<feature type="region of interest" description="Disordered" evidence="1">
    <location>
        <begin position="458"/>
        <end position="478"/>
    </location>
</feature>
<reference evidence="3 4" key="1">
    <citation type="submission" date="2019-07" db="EMBL/GenBank/DDBJ databases">
        <title>De Novo Assembly of kiwifruit Actinidia rufa.</title>
        <authorList>
            <person name="Sugita-Konishi S."/>
            <person name="Sato K."/>
            <person name="Mori E."/>
            <person name="Abe Y."/>
            <person name="Kisaki G."/>
            <person name="Hamano K."/>
            <person name="Suezawa K."/>
            <person name="Otani M."/>
            <person name="Fukuda T."/>
            <person name="Manabe T."/>
            <person name="Gomi K."/>
            <person name="Tabuchi M."/>
            <person name="Akimitsu K."/>
            <person name="Kataoka I."/>
        </authorList>
    </citation>
    <scope>NUCLEOTIDE SEQUENCE [LARGE SCALE GENOMIC DNA]</scope>
    <source>
        <strain evidence="4">cv. Fuchu</strain>
    </source>
</reference>
<dbReference type="GO" id="GO:0031507">
    <property type="term" value="P:heterochromatin formation"/>
    <property type="evidence" value="ECO:0007669"/>
    <property type="project" value="InterPro"/>
</dbReference>
<protein>
    <recommendedName>
        <fullName evidence="2">MOM1 alpha-helical domain-containing protein</fullName>
    </recommendedName>
</protein>
<feature type="compositionally biased region" description="Low complexity" evidence="1">
    <location>
        <begin position="63"/>
        <end position="75"/>
    </location>
</feature>
<feature type="domain" description="MOM1 alpha-helical" evidence="2">
    <location>
        <begin position="650"/>
        <end position="771"/>
    </location>
</feature>
<proteinExistence type="predicted"/>
<feature type="compositionally biased region" description="Basic and acidic residues" evidence="1">
    <location>
        <begin position="1"/>
        <end position="18"/>
    </location>
</feature>
<evidence type="ECO:0000313" key="3">
    <source>
        <dbReference type="EMBL" id="GFZ12806.1"/>
    </source>
</evidence>
<organism evidence="3 4">
    <name type="scientific">Actinidia rufa</name>
    <dbReference type="NCBI Taxonomy" id="165716"/>
    <lineage>
        <taxon>Eukaryota</taxon>
        <taxon>Viridiplantae</taxon>
        <taxon>Streptophyta</taxon>
        <taxon>Embryophyta</taxon>
        <taxon>Tracheophyta</taxon>
        <taxon>Spermatophyta</taxon>
        <taxon>Magnoliopsida</taxon>
        <taxon>eudicotyledons</taxon>
        <taxon>Gunneridae</taxon>
        <taxon>Pentapetalae</taxon>
        <taxon>asterids</taxon>
        <taxon>Ericales</taxon>
        <taxon>Actinidiaceae</taxon>
        <taxon>Actinidia</taxon>
    </lineage>
</organism>
<name>A0A7J0GPR6_9ERIC</name>
<feature type="compositionally biased region" description="Polar residues" evidence="1">
    <location>
        <begin position="82"/>
        <end position="111"/>
    </location>
</feature>
<dbReference type="Gene3D" id="6.10.250.1310">
    <property type="match status" value="1"/>
</dbReference>
<comment type="caution">
    <text evidence="3">The sequence shown here is derived from an EMBL/GenBank/DDBJ whole genome shotgun (WGS) entry which is preliminary data.</text>
</comment>
<evidence type="ECO:0000259" key="2">
    <source>
        <dbReference type="Pfam" id="PF25029"/>
    </source>
</evidence>
<sequence length="1589" mass="174047">MANDTRSNRRSKDDESNSSKKSVNGKGLSTLGSATMDNFGLRMSSRETPSQKQTSSSRSTAPSRIQISSSPSTTPSRKHISSIRSTTPSSKQISSIRTTTPSLKQIISSPPTIRMSECLEKRTLTTTPIKRKYEIVEKQRMPSPLRRFDRGKKHPSLSSSDSKKLEEGLGSSDARRNKLRTEKNVKQITLEAREISRGEKKLDPKPGVEKKRMDGRNYKSFFKQKQRRGTDPDLNELERPDKLSQDEGKYCGGRVSKLVEDGEDEDEDCSESAGEESNEKGTGRACAGGKERSHSDALGNHVEIEVSCTSQKHSSVEEPFEGDSVYASKNGQRVYETLDDAERVKLDCTEVEKLQTPELVGSACTGRLFDGDIDEGTGDRVASKRKRYTMEMDCKASATFASRDICTSDADAVSPPSSECNRDYTASAFVTYSKRLRCCELRTVSLIASLVSESQSCENKTTGTKEPVSVDLGTPAEEGNSNMSRVDIYLFEGTSTEKGSMCINSFGSRERKEKVKLGSDHAVRILARLRETSTMSQMVGKKPEVETDEVGKKHIKVETDEVGKKHTKVVNNSADSVSPMARLKEGPGGDRGDSGVPDDNSSLLLRSTDSVTQAICTKHASASTFPSNGIPSLSEVHVVESEEGISLPSVQKNLLVLLEPEISKLCEILNLSEDVKVMVRRFLEYIISNHHINREPATIFQAFQISLCWIAASLLKYKIDKKESLALAMQHLNFGCTEEEANNMYKVLRRLKKIFLHGVEKFERSESSKDYTTTEDTGKELPDERMFQSENMQEFYKTWEEENVQLEKEYRLDSVLVRSIHSDNPVRLEKLKKLDDEFQRKTKERKLQKDIRVKEILAKHLAEANYERRKAERWLEVVKSLAQDELSCELPLHGSESGGTSEHRVHDGHRNVVSVSGLVEEQIPSRMQASEAAPYDTPRTASSESVRCSIPIDTPTIQLHPNCKADAVDSLDSHRVSMTAFEHLSNLYSSADAPDNNVFVNQHSSEQVPDGTTSSSPKMRESALNELAEGADFTKIVNPDVESNREQNETDDLDISVLDPMAIPSDAAGSSTTGGSISEVQPVVTPAEAGASPQNLALQGEFSQSLTSSRMHAGDVQAIGNQNVLQQVEGLPLHSTDTGPTDQTNCEELLVERVEHQQLSPSTDSPFGASGTFKSSSSATLVQNLAPPPPIHASDVPLTRNLPDLQIAVENDRPPSIEMSTSQNAKASLPWANLAPPRPPICARDLPLGQNQPGLQIAVENDHPPSIQRSTSSRNVETSLELVEDTAGIPNEVSPGAQVGMFPSVDIPLGGFGLHLPLHSAHQMTKEIEEIIAEIRRKYEVKCQKAEAAFLLKKTELDTYHNKVLMNKILAEAFHSKCLGTLRMHQVAPSNFMQRLWLTSLQPGPRPPSAIGLASDVSPAATQQATAPLPVHVVRHSSPLLSSMPARPSLISPITLSTGNRQVAGEIRAPAPHLQSFRPSSPMSATSIPSFPRGFPNQRNLPTTTPLVPEVPSHLPPPPPPPPSYPPFPSMSAATYINPHPPNISLPLPDIASGFVSPDLPRFGAPGSGVANITSSGVATDIVCLSDED</sequence>
<dbReference type="PANTHER" id="PTHR35116:SF2">
    <property type="entry name" value="ATP-DEPENDENT HELICASE FAMILY PROTEIN-RELATED"/>
    <property type="match status" value="1"/>
</dbReference>
<gene>
    <name evidence="3" type="ORF">Acr_23g0011910</name>
</gene>
<keyword evidence="4" id="KW-1185">Reference proteome</keyword>
<feature type="compositionally biased region" description="Polar residues" evidence="1">
    <location>
        <begin position="46"/>
        <end position="62"/>
    </location>
</feature>
<feature type="compositionally biased region" description="Basic and acidic residues" evidence="1">
    <location>
        <begin position="161"/>
        <end position="217"/>
    </location>
</feature>
<dbReference type="OrthoDB" id="885191at2759"/>
<feature type="region of interest" description="Disordered" evidence="1">
    <location>
        <begin position="1"/>
        <end position="112"/>
    </location>
</feature>
<dbReference type="InterPro" id="IPR039322">
    <property type="entry name" value="MOM1"/>
</dbReference>
<feature type="compositionally biased region" description="Acidic residues" evidence="1">
    <location>
        <begin position="261"/>
        <end position="276"/>
    </location>
</feature>
<feature type="region of interest" description="Disordered" evidence="1">
    <location>
        <begin position="1037"/>
        <end position="1056"/>
    </location>
</feature>
<dbReference type="InterPro" id="IPR056882">
    <property type="entry name" value="MOM1_dom"/>
</dbReference>
<feature type="region of interest" description="Disordered" evidence="1">
    <location>
        <begin position="573"/>
        <end position="600"/>
    </location>
</feature>
<feature type="region of interest" description="Disordered" evidence="1">
    <location>
        <begin position="127"/>
        <end position="296"/>
    </location>
</feature>
<dbReference type="Proteomes" id="UP000585474">
    <property type="component" value="Unassembled WGS sequence"/>
</dbReference>
<evidence type="ECO:0000313" key="4">
    <source>
        <dbReference type="Proteomes" id="UP000585474"/>
    </source>
</evidence>
<feature type="compositionally biased region" description="Low complexity" evidence="1">
    <location>
        <begin position="19"/>
        <end position="29"/>
    </location>
</feature>
<dbReference type="EMBL" id="BJWL01000023">
    <property type="protein sequence ID" value="GFZ12806.1"/>
    <property type="molecule type" value="Genomic_DNA"/>
</dbReference>
<dbReference type="PANTHER" id="PTHR35116">
    <property type="entry name" value="HELICASE PROTEIN MOM1"/>
    <property type="match status" value="1"/>
</dbReference>
<evidence type="ECO:0000256" key="1">
    <source>
        <dbReference type="SAM" id="MobiDB-lite"/>
    </source>
</evidence>
<feature type="compositionally biased region" description="Basic and acidic residues" evidence="1">
    <location>
        <begin position="131"/>
        <end position="140"/>
    </location>
</feature>
<feature type="compositionally biased region" description="Basic and acidic residues" evidence="1">
    <location>
        <begin position="228"/>
        <end position="249"/>
    </location>
</feature>
<accession>A0A7J0GPR6</accession>
<dbReference type="Pfam" id="PF25029">
    <property type="entry name" value="MOM1"/>
    <property type="match status" value="1"/>
</dbReference>